<feature type="transmembrane region" description="Helical" evidence="5">
    <location>
        <begin position="156"/>
        <end position="177"/>
    </location>
</feature>
<evidence type="ECO:0008006" key="8">
    <source>
        <dbReference type="Google" id="ProtNLM"/>
    </source>
</evidence>
<evidence type="ECO:0000256" key="5">
    <source>
        <dbReference type="SAM" id="Phobius"/>
    </source>
</evidence>
<proteinExistence type="predicted"/>
<evidence type="ECO:0000256" key="1">
    <source>
        <dbReference type="ARBA" id="ARBA00004141"/>
    </source>
</evidence>
<dbReference type="OrthoDB" id="5348404at2759"/>
<protein>
    <recommendedName>
        <fullName evidence="8">DUF300-domain-containing protein</fullName>
    </recommendedName>
</protein>
<comment type="caution">
    <text evidence="6">The sequence shown here is derived from an EMBL/GenBank/DDBJ whole genome shotgun (WGS) entry which is preliminary data.</text>
</comment>
<evidence type="ECO:0000313" key="6">
    <source>
        <dbReference type="EMBL" id="KAF0317433.1"/>
    </source>
</evidence>
<feature type="transmembrane region" description="Helical" evidence="5">
    <location>
        <begin position="24"/>
        <end position="45"/>
    </location>
</feature>
<dbReference type="Proteomes" id="UP000434172">
    <property type="component" value="Unassembled WGS sequence"/>
</dbReference>
<dbReference type="EMBL" id="WOWK01000131">
    <property type="protein sequence ID" value="KAF0317433.1"/>
    <property type="molecule type" value="Genomic_DNA"/>
</dbReference>
<feature type="transmembrane region" description="Helical" evidence="5">
    <location>
        <begin position="66"/>
        <end position="84"/>
    </location>
</feature>
<keyword evidence="2 5" id="KW-0812">Transmembrane</keyword>
<dbReference type="PANTHER" id="PTHR23423">
    <property type="entry name" value="ORGANIC SOLUTE TRANSPORTER-RELATED"/>
    <property type="match status" value="1"/>
</dbReference>
<feature type="transmembrane region" description="Helical" evidence="5">
    <location>
        <begin position="197"/>
        <end position="220"/>
    </location>
</feature>
<evidence type="ECO:0000256" key="4">
    <source>
        <dbReference type="ARBA" id="ARBA00023136"/>
    </source>
</evidence>
<name>A0A8H3W396_9PEZI</name>
<feature type="transmembrane region" description="Helical" evidence="5">
    <location>
        <begin position="232"/>
        <end position="257"/>
    </location>
</feature>
<keyword evidence="4 5" id="KW-0472">Membrane</keyword>
<comment type="subcellular location">
    <subcellularLocation>
        <location evidence="1">Membrane</location>
        <topology evidence="1">Multi-pass membrane protein</topology>
    </subcellularLocation>
</comment>
<dbReference type="AlphaFoldDB" id="A0A8H3W396"/>
<dbReference type="InterPro" id="IPR005178">
    <property type="entry name" value="Ostalpha/TMEM184C"/>
</dbReference>
<keyword evidence="3 5" id="KW-1133">Transmembrane helix</keyword>
<reference evidence="6 7" key="1">
    <citation type="submission" date="2019-12" db="EMBL/GenBank/DDBJ databases">
        <title>A genome sequence resource for the geographically widespread anthracnose pathogen Colletotrichum asianum.</title>
        <authorList>
            <person name="Meng Y."/>
        </authorList>
    </citation>
    <scope>NUCLEOTIDE SEQUENCE [LARGE SCALE GENOMIC DNA]</scope>
    <source>
        <strain evidence="6 7">ICMP 18580</strain>
    </source>
</reference>
<keyword evidence="7" id="KW-1185">Reference proteome</keyword>
<dbReference type="Pfam" id="PF03619">
    <property type="entry name" value="Solute_trans_a"/>
    <property type="match status" value="1"/>
</dbReference>
<evidence type="ECO:0000256" key="2">
    <source>
        <dbReference type="ARBA" id="ARBA00022692"/>
    </source>
</evidence>
<evidence type="ECO:0000256" key="3">
    <source>
        <dbReference type="ARBA" id="ARBA00022989"/>
    </source>
</evidence>
<gene>
    <name evidence="6" type="ORF">GQ607_015385</name>
</gene>
<organism evidence="6 7">
    <name type="scientific">Colletotrichum asianum</name>
    <dbReference type="NCBI Taxonomy" id="702518"/>
    <lineage>
        <taxon>Eukaryota</taxon>
        <taxon>Fungi</taxon>
        <taxon>Dikarya</taxon>
        <taxon>Ascomycota</taxon>
        <taxon>Pezizomycotina</taxon>
        <taxon>Sordariomycetes</taxon>
        <taxon>Hypocreomycetidae</taxon>
        <taxon>Glomerellales</taxon>
        <taxon>Glomerellaceae</taxon>
        <taxon>Colletotrichum</taxon>
        <taxon>Colletotrichum gloeosporioides species complex</taxon>
    </lineage>
</organism>
<evidence type="ECO:0000313" key="7">
    <source>
        <dbReference type="Proteomes" id="UP000434172"/>
    </source>
</evidence>
<feature type="transmembrane region" description="Helical" evidence="5">
    <location>
        <begin position="96"/>
        <end position="114"/>
    </location>
</feature>
<dbReference type="GO" id="GO:0016020">
    <property type="term" value="C:membrane"/>
    <property type="evidence" value="ECO:0007669"/>
    <property type="project" value="UniProtKB-SubCell"/>
</dbReference>
<feature type="transmembrane region" description="Helical" evidence="5">
    <location>
        <begin position="277"/>
        <end position="298"/>
    </location>
</feature>
<dbReference type="SMART" id="SM01417">
    <property type="entry name" value="Solute_trans_a"/>
    <property type="match status" value="1"/>
</dbReference>
<sequence>MAKCTEHPLNVPIVEQKLTSGIRVHGLLLSLSTSATIVACCLTAWQVFQHARHYTKPSEQKQIIRILLMVSIYTIACTLSIEFYKQHVYLASIYEFYESLVIAAFFLLLCQLLHPDPTTLRRAFSLVEPKPWIHPIRFRVVHIGRRKDRSVDGLKWFNTICFCVFQFCIVKFLGALVKCITEAADVYCEESSSASHAKVWVMVIEILSLVTAMMCLLQFYQQTKKELEAHQPLLKFLAIKLVVFLFYVQTFIFSFLMKEDGPIKPTATISYPSWAVGIPNTILCFEMAAVSILHIFAYPHEPYRSRPDTKDDSHSNDSAVRENDQHPLHQVLVTRSHDGWARQHDEPVWDGTQSTPDTRAPAAGFKWKALVDALNFVDVVSAVVSASRWLVAERRKDAARTAVAVEDECDYPYGAGDVRRRKTGDLSQALDRAQAQTSSTRLG</sequence>
<accession>A0A8H3W396</accession>